<name>X1APA3_9ZZZZ</name>
<comment type="caution">
    <text evidence="2">The sequence shown here is derived from an EMBL/GenBank/DDBJ whole genome shotgun (WGS) entry which is preliminary data.</text>
</comment>
<dbReference type="PROSITE" id="PS50234">
    <property type="entry name" value="VWFA"/>
    <property type="match status" value="1"/>
</dbReference>
<dbReference type="InterPro" id="IPR036465">
    <property type="entry name" value="vWFA_dom_sf"/>
</dbReference>
<dbReference type="EMBL" id="BART01000662">
    <property type="protein sequence ID" value="GAG74123.1"/>
    <property type="molecule type" value="Genomic_DNA"/>
</dbReference>
<evidence type="ECO:0000313" key="2">
    <source>
        <dbReference type="EMBL" id="GAG74123.1"/>
    </source>
</evidence>
<evidence type="ECO:0000259" key="1">
    <source>
        <dbReference type="PROSITE" id="PS50234"/>
    </source>
</evidence>
<feature type="non-terminal residue" evidence="2">
    <location>
        <position position="120"/>
    </location>
</feature>
<dbReference type="SUPFAM" id="SSF53300">
    <property type="entry name" value="vWA-like"/>
    <property type="match status" value="1"/>
</dbReference>
<gene>
    <name evidence="2" type="ORF">S01H4_02868</name>
</gene>
<dbReference type="Pfam" id="PF13519">
    <property type="entry name" value="VWA_2"/>
    <property type="match status" value="1"/>
</dbReference>
<dbReference type="Gene3D" id="3.40.50.410">
    <property type="entry name" value="von Willebrand factor, type A domain"/>
    <property type="match status" value="1"/>
</dbReference>
<feature type="domain" description="VWFA" evidence="1">
    <location>
        <begin position="8"/>
        <end position="120"/>
    </location>
</feature>
<proteinExistence type="predicted"/>
<accession>X1APA3</accession>
<organism evidence="2">
    <name type="scientific">marine sediment metagenome</name>
    <dbReference type="NCBI Taxonomy" id="412755"/>
    <lineage>
        <taxon>unclassified sequences</taxon>
        <taxon>metagenomes</taxon>
        <taxon>ecological metagenomes</taxon>
    </lineage>
</organism>
<sequence length="120" mass="13405">MSQRVSENIIICVDVSRSMYRKDYIPNRLESCIKALQILVSTRLQKDPSTSFAIITISDNPKLVLDFNSNEDIIIKNLNNIEFGGRSTLGDTLALGIQKQIGELRKISAKVPRILIISDG</sequence>
<reference evidence="2" key="1">
    <citation type="journal article" date="2014" name="Front. Microbiol.">
        <title>High frequency of phylogenetically diverse reductive dehalogenase-homologous genes in deep subseafloor sedimentary metagenomes.</title>
        <authorList>
            <person name="Kawai M."/>
            <person name="Futagami T."/>
            <person name="Toyoda A."/>
            <person name="Takaki Y."/>
            <person name="Nishi S."/>
            <person name="Hori S."/>
            <person name="Arai W."/>
            <person name="Tsubouchi T."/>
            <person name="Morono Y."/>
            <person name="Uchiyama I."/>
            <person name="Ito T."/>
            <person name="Fujiyama A."/>
            <person name="Inagaki F."/>
            <person name="Takami H."/>
        </authorList>
    </citation>
    <scope>NUCLEOTIDE SEQUENCE</scope>
    <source>
        <strain evidence="2">Expedition CK06-06</strain>
    </source>
</reference>
<dbReference type="InterPro" id="IPR002035">
    <property type="entry name" value="VWF_A"/>
</dbReference>
<protein>
    <recommendedName>
        <fullName evidence="1">VWFA domain-containing protein</fullName>
    </recommendedName>
</protein>
<dbReference type="AlphaFoldDB" id="X1APA3"/>